<dbReference type="Proteomes" id="UP000255236">
    <property type="component" value="Unassembled WGS sequence"/>
</dbReference>
<evidence type="ECO:0000256" key="10">
    <source>
        <dbReference type="ARBA" id="ARBA00023286"/>
    </source>
</evidence>
<evidence type="ECO:0000256" key="2">
    <source>
        <dbReference type="ARBA" id="ARBA00022448"/>
    </source>
</evidence>
<proteinExistence type="inferred from homology"/>
<dbReference type="Pfam" id="PF00497">
    <property type="entry name" value="SBP_bac_3"/>
    <property type="match status" value="2"/>
</dbReference>
<keyword evidence="3" id="KW-1003">Cell membrane</keyword>
<dbReference type="SUPFAM" id="SSF53850">
    <property type="entry name" value="Periplasmic binding protein-like II"/>
    <property type="match status" value="2"/>
</dbReference>
<dbReference type="EMBL" id="UHFT01000001">
    <property type="protein sequence ID" value="SUN80346.1"/>
    <property type="molecule type" value="Genomic_DNA"/>
</dbReference>
<dbReference type="RefSeq" id="WP_115263219.1">
    <property type="nucleotide sequence ID" value="NZ_UHFT01000001.1"/>
</dbReference>
<feature type="chain" id="PRO_5016565566" evidence="13">
    <location>
        <begin position="24"/>
        <end position="725"/>
    </location>
</feature>
<dbReference type="SUPFAM" id="SSF161098">
    <property type="entry name" value="MetI-like"/>
    <property type="match status" value="1"/>
</dbReference>
<keyword evidence="7 12" id="KW-0472">Membrane</keyword>
<gene>
    <name evidence="15" type="primary">glnP</name>
    <name evidence="15" type="ORF">NCTC11063_01050</name>
</gene>
<dbReference type="InterPro" id="IPR043429">
    <property type="entry name" value="ArtM/GltK/GlnP/TcyL/YhdX-like"/>
</dbReference>
<dbReference type="InterPro" id="IPR019594">
    <property type="entry name" value="Glu/Gly-bd"/>
</dbReference>
<reference evidence="15" key="1">
    <citation type="submission" date="2018-06" db="EMBL/GenBank/DDBJ databases">
        <authorList>
            <consortium name="Pathogen Informatics"/>
            <person name="Doyle S."/>
        </authorList>
    </citation>
    <scope>NUCLEOTIDE SEQUENCE [LARGE SCALE GENOMIC DNA]</scope>
    <source>
        <strain evidence="15">NCTC11063</strain>
    </source>
</reference>
<evidence type="ECO:0000256" key="9">
    <source>
        <dbReference type="ARBA" id="ARBA00023180"/>
    </source>
</evidence>
<evidence type="ECO:0000256" key="1">
    <source>
        <dbReference type="ARBA" id="ARBA00004651"/>
    </source>
</evidence>
<evidence type="ECO:0000259" key="14">
    <source>
        <dbReference type="PROSITE" id="PS50928"/>
    </source>
</evidence>
<dbReference type="Gene3D" id="1.10.3720.10">
    <property type="entry name" value="MetI-like"/>
    <property type="match status" value="1"/>
</dbReference>
<keyword evidence="10" id="KW-1071">Ligand-gated ion channel</keyword>
<dbReference type="PANTHER" id="PTHR30614">
    <property type="entry name" value="MEMBRANE COMPONENT OF AMINO ACID ABC TRANSPORTER"/>
    <property type="match status" value="1"/>
</dbReference>
<dbReference type="Gene3D" id="3.40.190.10">
    <property type="entry name" value="Periplasmic binding protein-like II"/>
    <property type="match status" value="4"/>
</dbReference>
<keyword evidence="11" id="KW-0407">Ion channel</keyword>
<dbReference type="PROSITE" id="PS50928">
    <property type="entry name" value="ABC_TM1"/>
    <property type="match status" value="1"/>
</dbReference>
<dbReference type="GO" id="GO:0015276">
    <property type="term" value="F:ligand-gated monoatomic ion channel activity"/>
    <property type="evidence" value="ECO:0007669"/>
    <property type="project" value="InterPro"/>
</dbReference>
<name>A0A380L2L6_9STRE</name>
<evidence type="ECO:0000256" key="7">
    <source>
        <dbReference type="ARBA" id="ARBA00023136"/>
    </source>
</evidence>
<dbReference type="CDD" id="cd13619">
    <property type="entry name" value="PBP2_GlnP"/>
    <property type="match status" value="1"/>
</dbReference>
<dbReference type="InterPro" id="IPR010065">
    <property type="entry name" value="AA_ABC_transptr_permease_3TM"/>
</dbReference>
<evidence type="ECO:0000256" key="4">
    <source>
        <dbReference type="ARBA" id="ARBA00022692"/>
    </source>
</evidence>
<feature type="transmembrane region" description="Helical" evidence="12">
    <location>
        <begin position="560"/>
        <end position="581"/>
    </location>
</feature>
<dbReference type="NCBIfam" id="TIGR01726">
    <property type="entry name" value="HEQRo_perm_3TM"/>
    <property type="match status" value="1"/>
</dbReference>
<protein>
    <submittedName>
        <fullName evidence="15">Glutamine ABC transporter/glutamine-binding protein</fullName>
    </submittedName>
</protein>
<dbReference type="SMART" id="SM00079">
    <property type="entry name" value="PBPe"/>
    <property type="match status" value="1"/>
</dbReference>
<accession>A0A380L2L6</accession>
<keyword evidence="5 12" id="KW-1133">Transmembrane helix</keyword>
<evidence type="ECO:0000256" key="12">
    <source>
        <dbReference type="RuleBase" id="RU363032"/>
    </source>
</evidence>
<dbReference type="AlphaFoldDB" id="A0A380L2L6"/>
<keyword evidence="16" id="KW-1185">Reference proteome</keyword>
<feature type="signal peptide" evidence="13">
    <location>
        <begin position="1"/>
        <end position="23"/>
    </location>
</feature>
<evidence type="ECO:0000313" key="16">
    <source>
        <dbReference type="Proteomes" id="UP000255236"/>
    </source>
</evidence>
<dbReference type="Pfam" id="PF00528">
    <property type="entry name" value="BPD_transp_1"/>
    <property type="match status" value="1"/>
</dbReference>
<dbReference type="SMART" id="SM00918">
    <property type="entry name" value="Lig_chan-Glu_bd"/>
    <property type="match status" value="1"/>
</dbReference>
<evidence type="ECO:0000256" key="3">
    <source>
        <dbReference type="ARBA" id="ARBA00022475"/>
    </source>
</evidence>
<dbReference type="CDD" id="cd06261">
    <property type="entry name" value="TM_PBP2"/>
    <property type="match status" value="1"/>
</dbReference>
<sequence length="725" mass="79168">MKKKIIAFLLALLPLLATTNIHADAIKVVSDTAYAPFEFKDSDQTYKGIDVDIINKVAELKSWNINMTFPGFDAAVNAVQSGQADAIMAGMTKTKDREKVFTMSDTYYDTKVVIATTKTNTISSYSQLKGKTVGVKNGTASQRFLEKIKDKYKFNLKTFDTTDLTYNSLNSGSIDAMMDDQPVIEYAIKQGQNLKISMKGEAVGSFAFGVKKGSKYEYLVTEFNEALAQMKKDGSLDKIISKWTGSTKATSSTPDTTTPAGKKATPVKAKYTIASDSSFAPFVFQDSNNKYTGIDMDLIKAIAKDQGFTIEITNPGFDAALNAVQSGQADGMIAGMSVTDARKETFDFSEPYYTANAILAVKESSTIASYKDLKGKTIGVKNGTASQTFLTKNQSKYDYKIKTFSDASSMYDSLNSGSVDAVMDDEPVVKYSISQGQKLKTPIKGTPIGDTAFAVKKGSNPELIQMFNNGLANIKKNGQYQKILDKYLKKSNSNTSSSDNTVDETTIWGLLQNNYKQLLSGLGITLALALLSFAIAMVIGIIFGMFSVSPVKALRIISEVFVDVIRGIPLMILAAFIFWGIPNLIESMTGHQNPINDFVAGTIALSLNAGAYIAEIVRSGIQAVPAGQMEASRSLGISYSKTMRKIILPQATKIMLPNFVNQFVIALKDTTIVSAIGLVELFQTGKIIIARNYQSFKMYAILAVFYLIIITLLTRLAKRLEKRIK</sequence>
<organism evidence="15 16">
    <name type="scientific">Streptococcus milleri</name>
    <dbReference type="NCBI Taxonomy" id="33040"/>
    <lineage>
        <taxon>Bacteria</taxon>
        <taxon>Bacillati</taxon>
        <taxon>Bacillota</taxon>
        <taxon>Bacilli</taxon>
        <taxon>Lactobacillales</taxon>
        <taxon>Streptococcaceae</taxon>
        <taxon>Streptococcus</taxon>
    </lineage>
</organism>
<dbReference type="InterPro" id="IPR001320">
    <property type="entry name" value="Iontro_rcpt_C"/>
</dbReference>
<dbReference type="GO" id="GO:0006865">
    <property type="term" value="P:amino acid transport"/>
    <property type="evidence" value="ECO:0007669"/>
    <property type="project" value="TreeGrafter"/>
</dbReference>
<keyword evidence="13" id="KW-0732">Signal</keyword>
<evidence type="ECO:0000256" key="8">
    <source>
        <dbReference type="ARBA" id="ARBA00023170"/>
    </source>
</evidence>
<dbReference type="InterPro" id="IPR000515">
    <property type="entry name" value="MetI-like"/>
</dbReference>
<feature type="domain" description="ABC transmembrane type-1" evidence="14">
    <location>
        <begin position="522"/>
        <end position="717"/>
    </location>
</feature>
<dbReference type="PANTHER" id="PTHR30614:SF46">
    <property type="entry name" value="ABC TRANSPORTER MEMBRANE SPANNING PERMEASE-GLUTAMINE TRANSPORT"/>
    <property type="match status" value="1"/>
</dbReference>
<dbReference type="InterPro" id="IPR001638">
    <property type="entry name" value="Solute-binding_3/MltF_N"/>
</dbReference>
<evidence type="ECO:0000256" key="13">
    <source>
        <dbReference type="SAM" id="SignalP"/>
    </source>
</evidence>
<comment type="similarity">
    <text evidence="12">Belongs to the binding-protein-dependent transport system permease family.</text>
</comment>
<comment type="subcellular location">
    <subcellularLocation>
        <location evidence="1 12">Cell membrane</location>
        <topology evidence="1 12">Multi-pass membrane protein</topology>
    </subcellularLocation>
</comment>
<feature type="transmembrane region" description="Helical" evidence="12">
    <location>
        <begin position="522"/>
        <end position="548"/>
    </location>
</feature>
<keyword evidence="8" id="KW-0675">Receptor</keyword>
<evidence type="ECO:0000256" key="6">
    <source>
        <dbReference type="ARBA" id="ARBA00023065"/>
    </source>
</evidence>
<keyword evidence="9" id="KW-0325">Glycoprotein</keyword>
<keyword evidence="6" id="KW-0406">Ion transport</keyword>
<dbReference type="GO" id="GO:0043190">
    <property type="term" value="C:ATP-binding cassette (ABC) transporter complex"/>
    <property type="evidence" value="ECO:0007669"/>
    <property type="project" value="InterPro"/>
</dbReference>
<keyword evidence="2 12" id="KW-0813">Transport</keyword>
<dbReference type="SMART" id="SM00062">
    <property type="entry name" value="PBPb"/>
    <property type="match status" value="2"/>
</dbReference>
<dbReference type="InterPro" id="IPR035906">
    <property type="entry name" value="MetI-like_sf"/>
</dbReference>
<evidence type="ECO:0000256" key="5">
    <source>
        <dbReference type="ARBA" id="ARBA00022989"/>
    </source>
</evidence>
<evidence type="ECO:0000256" key="11">
    <source>
        <dbReference type="ARBA" id="ARBA00023303"/>
    </source>
</evidence>
<keyword evidence="4 12" id="KW-0812">Transmembrane</keyword>
<evidence type="ECO:0000313" key="15">
    <source>
        <dbReference type="EMBL" id="SUN80346.1"/>
    </source>
</evidence>
<feature type="transmembrane region" description="Helical" evidence="12">
    <location>
        <begin position="698"/>
        <end position="717"/>
    </location>
</feature>
<comment type="caution">
    <text evidence="15">The sequence shown here is derived from an EMBL/GenBank/DDBJ whole genome shotgun (WGS) entry which is preliminary data.</text>
</comment>